<name>A0A0H5R846_9EUKA</name>
<dbReference type="InterPro" id="IPR023394">
    <property type="entry name" value="Sec7_C_sf"/>
</dbReference>
<reference evidence="3" key="1">
    <citation type="submission" date="2015-04" db="EMBL/GenBank/DDBJ databases">
        <title>The genome sequence of the plant pathogenic Rhizarian Plasmodiophora brassicae reveals insights in its biotrophic life cycle and the origin of chitin synthesis.</title>
        <authorList>
            <person name="Schwelm A."/>
            <person name="Fogelqvist J."/>
            <person name="Knaust A."/>
            <person name="Julke S."/>
            <person name="Lilja T."/>
            <person name="Dhandapani V."/>
            <person name="Bonilla-Rosso G."/>
            <person name="Karlsson M."/>
            <person name="Shevchenko A."/>
            <person name="Choi S.R."/>
            <person name="Kim H.G."/>
            <person name="Park J.Y."/>
            <person name="Lim Y.P."/>
            <person name="Ludwig-Muller J."/>
            <person name="Dixelius C."/>
        </authorList>
    </citation>
    <scope>NUCLEOTIDE SEQUENCE</scope>
    <source>
        <tissue evidence="3">Potato root galls</tissue>
    </source>
</reference>
<dbReference type="GO" id="GO:0032012">
    <property type="term" value="P:regulation of ARF protein signal transduction"/>
    <property type="evidence" value="ECO:0007669"/>
    <property type="project" value="InterPro"/>
</dbReference>
<proteinExistence type="predicted"/>
<dbReference type="PANTHER" id="PTHR10663:SF388">
    <property type="entry name" value="GOLGI-SPECIFIC BREFELDIN A-RESISTANCE GUANINE NUCLEOTIDE EXCHANGE FACTOR 1"/>
    <property type="match status" value="1"/>
</dbReference>
<dbReference type="EMBL" id="HACM01009564">
    <property type="protein sequence ID" value="CRZ10006.1"/>
    <property type="molecule type" value="Transcribed_RNA"/>
</dbReference>
<evidence type="ECO:0000313" key="3">
    <source>
        <dbReference type="EMBL" id="CRZ10006.1"/>
    </source>
</evidence>
<dbReference type="CDD" id="cd00171">
    <property type="entry name" value="Sec7"/>
    <property type="match status" value="1"/>
</dbReference>
<feature type="compositionally biased region" description="Acidic residues" evidence="1">
    <location>
        <begin position="463"/>
        <end position="484"/>
    </location>
</feature>
<feature type="region of interest" description="Disordered" evidence="1">
    <location>
        <begin position="458"/>
        <end position="486"/>
    </location>
</feature>
<dbReference type="GO" id="GO:0005085">
    <property type="term" value="F:guanyl-nucleotide exchange factor activity"/>
    <property type="evidence" value="ECO:0007669"/>
    <property type="project" value="InterPro"/>
</dbReference>
<dbReference type="FunFam" id="1.10.1000.11:FF:000002">
    <property type="entry name" value="Cytohesin 1"/>
    <property type="match status" value="1"/>
</dbReference>
<dbReference type="InterPro" id="IPR035999">
    <property type="entry name" value="Sec7_dom_sf"/>
</dbReference>
<dbReference type="InterPro" id="IPR000904">
    <property type="entry name" value="Sec7_dom"/>
</dbReference>
<dbReference type="PANTHER" id="PTHR10663">
    <property type="entry name" value="GUANYL-NUCLEOTIDE EXCHANGE FACTOR"/>
    <property type="match status" value="1"/>
</dbReference>
<dbReference type="SUPFAM" id="SSF48425">
    <property type="entry name" value="Sec7 domain"/>
    <property type="match status" value="1"/>
</dbReference>
<dbReference type="SMART" id="SM00222">
    <property type="entry name" value="Sec7"/>
    <property type="match status" value="1"/>
</dbReference>
<dbReference type="PROSITE" id="PS50190">
    <property type="entry name" value="SEC7"/>
    <property type="match status" value="1"/>
</dbReference>
<feature type="domain" description="SEC7" evidence="2">
    <location>
        <begin position="485"/>
        <end position="681"/>
    </location>
</feature>
<feature type="region of interest" description="Disordered" evidence="1">
    <location>
        <begin position="1391"/>
        <end position="1410"/>
    </location>
</feature>
<dbReference type="Gene3D" id="1.10.220.20">
    <property type="match status" value="1"/>
</dbReference>
<organism evidence="3">
    <name type="scientific">Spongospora subterranea</name>
    <dbReference type="NCBI Taxonomy" id="70186"/>
    <lineage>
        <taxon>Eukaryota</taxon>
        <taxon>Sar</taxon>
        <taxon>Rhizaria</taxon>
        <taxon>Endomyxa</taxon>
        <taxon>Phytomyxea</taxon>
        <taxon>Plasmodiophorida</taxon>
        <taxon>Plasmodiophoridae</taxon>
        <taxon>Spongospora</taxon>
    </lineage>
</organism>
<dbReference type="Pfam" id="PF12783">
    <property type="entry name" value="Sec7-like_HUS"/>
    <property type="match status" value="1"/>
</dbReference>
<evidence type="ECO:0000259" key="2">
    <source>
        <dbReference type="PROSITE" id="PS50190"/>
    </source>
</evidence>
<evidence type="ECO:0000256" key="1">
    <source>
        <dbReference type="SAM" id="MobiDB-lite"/>
    </source>
</evidence>
<dbReference type="InterPro" id="IPR032691">
    <property type="entry name" value="Mon2/Sec7/BIG1-like_HUS"/>
</dbReference>
<sequence length="1410" mass="157020">MIGARGIACVKGEIHNVLTTIDGSSSTVSSIFFESLLESTTSDTIILSRALQDLHDQLGFYNDISSVEVTMFTRPFLGVIKSQSVSWQASAASLQAIHKFLLYGLISPTSLQASVAMNECISSLAMVTSRVTAHRPQRDLLQLRVLELFLEFARCNAGVLLTNDSLCLIFEEMFALRQNPSANLLLVTYADDVIGQFILVVFVRLCNRRHDDLHRPVNQSCIQLHIRGSSDISNLAQVDVPVHKPSGYDANALVRILKFIAALIDPSNSSLEVRLLGLRLINICLETAGSGVAEHAALVAVVQDDICKQILQNSQTADNSILALVLRIVFDLFAVMRRHIRVQLEVFFTSIHIRIASNPAAPSHQRELVLQSIVELCHEPDLLIGLYRNYDCEIASTNMFEDLIRMLNQLASPDTVVNSPSRSIDQKQSPGSGPCSAVNLIALESLIAVVASIARRFSTSSNDGDDSEVEANLEPDSNTDDANDELVSNRRTKIQLKRAAALFNELGHKAIPQIQALGALPPAESEESVVSPTAMARFIRETPGLDRRVVGNYLGRNDKNSIAVLSSYVDLFELEGLGFVEGLRTFMESFVIPGEAQMISRIMEEFARRYYGQNPSGPISDQDAAFILSFSVIMLNTDAHNPGVKSKMTLEQFMRNNRGINNGKDFPEEFLTSVYNEIVGNEIRIVSECLSDVVDSSGDGGVNPAYWEHLVRQSRDAAASSFHVSAGHIHGKAMFKIMRSNFAHLVAWYLESVSDPKVTQRIVEGCHLYARICVIYDIHAPFNTLIISLCRSLISMFREICNNMKGYSVKYAFGLSSRAHRSLLLLFNLVLSYGHRCLCEAWVNVLHVVLWLRQMDLLPDTLGHMDDIRDTNGKFLPSLREAHNVVPERPRKSLAAAIFSSLWIVESDTDSNHDEEKFDESSVDEEAECIRIGREAVSSCNIDQVFFMHRRAVSHPDSLQHLVRTLIALSANPFSADPSAACNLENFDMDVLNEDSAVFCLERLSNIVDNNAELLIEKDIWSIIFQHFKAILASVTSEPSFYMERIIVNLLRLCVGGNDRVINDAISLLPTLASFPIAVQSSLSERTALGLSLLFRANISSIPLDVFPAICDSLASTRFHPRAFATCMETLEYLSQQVLSPSYTSTLSHIYLDIVRSPGAFVRPAHAVHLLLLLNRSICRFHVSDSTSKRSPLSTASSSTIDISEFQDLWMDNISSMCHACACNSDVKSQVYAIECLQECLLTDLPFSSSPFWIDCYDQHLLPLFGEIVDNDVKVRVCNLLFKTLLQRMEAITEGSLFLSFWPRFVESTTSIALGDGFYSQTFLHFRESMKNILLFFTKSSRTPEAPVNSVLELSFAVLRRYENLDSFCEEIVQEIHEDTNLNTNREIQADEIRDGNESGPSLDVPTDKQ</sequence>
<dbReference type="GO" id="GO:0005737">
    <property type="term" value="C:cytoplasm"/>
    <property type="evidence" value="ECO:0007669"/>
    <property type="project" value="UniProtKB-ARBA"/>
</dbReference>
<dbReference type="Gene3D" id="1.10.1000.11">
    <property type="entry name" value="Arf Nucleotide-binding Site Opener,domain 2"/>
    <property type="match status" value="1"/>
</dbReference>
<dbReference type="GO" id="GO:0016192">
    <property type="term" value="P:vesicle-mediated transport"/>
    <property type="evidence" value="ECO:0007669"/>
    <property type="project" value="UniProtKB-ARBA"/>
</dbReference>
<protein>
    <recommendedName>
        <fullName evidence="2">SEC7 domain-containing protein</fullName>
    </recommendedName>
</protein>
<dbReference type="Pfam" id="PF01369">
    <property type="entry name" value="Sec7"/>
    <property type="match status" value="1"/>
</dbReference>
<accession>A0A0H5R846</accession>
<dbReference type="GO" id="GO:0012505">
    <property type="term" value="C:endomembrane system"/>
    <property type="evidence" value="ECO:0007669"/>
    <property type="project" value="UniProtKB-ARBA"/>
</dbReference>